<dbReference type="KEGG" id="pno:SNOG_05671"/>
<proteinExistence type="predicted"/>
<evidence type="ECO:0000256" key="1">
    <source>
        <dbReference type="SAM" id="MobiDB-lite"/>
    </source>
</evidence>
<feature type="region of interest" description="Disordered" evidence="1">
    <location>
        <begin position="30"/>
        <end position="51"/>
    </location>
</feature>
<dbReference type="GeneID" id="5972945"/>
<dbReference type="Proteomes" id="UP000001055">
    <property type="component" value="Unassembled WGS sequence"/>
</dbReference>
<name>Q0URE3_PHANO</name>
<protein>
    <submittedName>
        <fullName evidence="2">Uncharacterized protein</fullName>
    </submittedName>
</protein>
<dbReference type="HOGENOM" id="CLU_2832008_0_0_1"/>
<dbReference type="RefSeq" id="XP_001796068.1">
    <property type="nucleotide sequence ID" value="XM_001796016.1"/>
</dbReference>
<dbReference type="AlphaFoldDB" id="Q0URE3"/>
<dbReference type="EMBL" id="CH445332">
    <property type="protein sequence ID" value="EAT86735.1"/>
    <property type="molecule type" value="Genomic_DNA"/>
</dbReference>
<evidence type="ECO:0000313" key="2">
    <source>
        <dbReference type="EMBL" id="EAT86735.1"/>
    </source>
</evidence>
<reference evidence="3" key="1">
    <citation type="journal article" date="2007" name="Plant Cell">
        <title>Dothideomycete-plant interactions illuminated by genome sequencing and EST analysis of the wheat pathogen Stagonospora nodorum.</title>
        <authorList>
            <person name="Hane J.K."/>
            <person name="Lowe R.G."/>
            <person name="Solomon P.S."/>
            <person name="Tan K.C."/>
            <person name="Schoch C.L."/>
            <person name="Spatafora J.W."/>
            <person name="Crous P.W."/>
            <person name="Kodira C."/>
            <person name="Birren B.W."/>
            <person name="Galagan J.E."/>
            <person name="Torriani S.F."/>
            <person name="McDonald B.A."/>
            <person name="Oliver R.P."/>
        </authorList>
    </citation>
    <scope>NUCLEOTIDE SEQUENCE [LARGE SCALE GENOMIC DNA]</scope>
    <source>
        <strain evidence="3">SN15 / ATCC MYA-4574 / FGSC 10173</strain>
    </source>
</reference>
<feature type="compositionally biased region" description="Basic and acidic residues" evidence="1">
    <location>
        <begin position="36"/>
        <end position="47"/>
    </location>
</feature>
<evidence type="ECO:0000313" key="3">
    <source>
        <dbReference type="Proteomes" id="UP000001055"/>
    </source>
</evidence>
<sequence length="66" mass="7426">MCRAKIIANLQTNTNARANTNAHAKETIVQNQKWTESGKSHPSKRDSGSPLFEEGFAYTYAKRNRS</sequence>
<organism evidence="2 3">
    <name type="scientific">Phaeosphaeria nodorum (strain SN15 / ATCC MYA-4574 / FGSC 10173)</name>
    <name type="common">Glume blotch fungus</name>
    <name type="synonym">Parastagonospora nodorum</name>
    <dbReference type="NCBI Taxonomy" id="321614"/>
    <lineage>
        <taxon>Eukaryota</taxon>
        <taxon>Fungi</taxon>
        <taxon>Dikarya</taxon>
        <taxon>Ascomycota</taxon>
        <taxon>Pezizomycotina</taxon>
        <taxon>Dothideomycetes</taxon>
        <taxon>Pleosporomycetidae</taxon>
        <taxon>Pleosporales</taxon>
        <taxon>Pleosporineae</taxon>
        <taxon>Phaeosphaeriaceae</taxon>
        <taxon>Parastagonospora</taxon>
    </lineage>
</organism>
<accession>Q0URE3</accession>
<dbReference type="InParanoid" id="Q0URE3"/>
<gene>
    <name evidence="2" type="ORF">SNOG_05671</name>
</gene>